<sequence length="273" mass="30151">MKGHRFKSTPSQRSYWLPSKKNQVTLSDSSSVSLHDENVAGILVDNVEYELVFSESRMSKIDLDERDDVRLARLLKKGLFSKVGSIVVDALVPSVHSDSSSSSYNVIVPTLVQQSIPNLDLVSQPTDNVGKNINENVVLSRGTLSVWPVNGILVVLLSIKYAILHKIDSYPLPRFFSSLVVHLNVDILTVSDAPGPSSWNLRVFDTDDIDENAKGFIVHRDLASKIINTLTAESRALSTSINFLFNRRLEVDSLVRHLKTLIPSSSTAVPASE</sequence>
<dbReference type="AlphaFoldDB" id="A0A5A7TXP5"/>
<evidence type="ECO:0000313" key="2">
    <source>
        <dbReference type="Proteomes" id="UP000321393"/>
    </source>
</evidence>
<dbReference type="Proteomes" id="UP000321393">
    <property type="component" value="Unassembled WGS sequence"/>
</dbReference>
<protein>
    <submittedName>
        <fullName evidence="1">Envelope-like protein</fullName>
    </submittedName>
</protein>
<evidence type="ECO:0000313" key="1">
    <source>
        <dbReference type="EMBL" id="KAA0047774.1"/>
    </source>
</evidence>
<organism evidence="1 2">
    <name type="scientific">Cucumis melo var. makuwa</name>
    <name type="common">Oriental melon</name>
    <dbReference type="NCBI Taxonomy" id="1194695"/>
    <lineage>
        <taxon>Eukaryota</taxon>
        <taxon>Viridiplantae</taxon>
        <taxon>Streptophyta</taxon>
        <taxon>Embryophyta</taxon>
        <taxon>Tracheophyta</taxon>
        <taxon>Spermatophyta</taxon>
        <taxon>Magnoliopsida</taxon>
        <taxon>eudicotyledons</taxon>
        <taxon>Gunneridae</taxon>
        <taxon>Pentapetalae</taxon>
        <taxon>rosids</taxon>
        <taxon>fabids</taxon>
        <taxon>Cucurbitales</taxon>
        <taxon>Cucurbitaceae</taxon>
        <taxon>Benincaseae</taxon>
        <taxon>Cucumis</taxon>
    </lineage>
</organism>
<name>A0A5A7TXP5_CUCMM</name>
<accession>A0A5A7TXP5</accession>
<reference evidence="1 2" key="1">
    <citation type="submission" date="2019-08" db="EMBL/GenBank/DDBJ databases">
        <title>Draft genome sequences of two oriental melons (Cucumis melo L. var makuwa).</title>
        <authorList>
            <person name="Kwon S.-Y."/>
        </authorList>
    </citation>
    <scope>NUCLEOTIDE SEQUENCE [LARGE SCALE GENOMIC DNA]</scope>
    <source>
        <strain evidence="2">cv. SW 3</strain>
        <tissue evidence="1">Leaf</tissue>
    </source>
</reference>
<gene>
    <name evidence="1" type="ORF">E6C27_scaffold133G00020</name>
</gene>
<proteinExistence type="predicted"/>
<dbReference type="EMBL" id="SSTE01013041">
    <property type="protein sequence ID" value="KAA0047774.1"/>
    <property type="molecule type" value="Genomic_DNA"/>
</dbReference>
<comment type="caution">
    <text evidence="1">The sequence shown here is derived from an EMBL/GenBank/DDBJ whole genome shotgun (WGS) entry which is preliminary data.</text>
</comment>